<evidence type="ECO:0000256" key="8">
    <source>
        <dbReference type="ARBA" id="ARBA00022741"/>
    </source>
</evidence>
<dbReference type="HOGENOM" id="CLU_439227_0_0_9"/>
<keyword evidence="19" id="KW-1185">Reference proteome</keyword>
<evidence type="ECO:0000256" key="4">
    <source>
        <dbReference type="ARBA" id="ARBA00022538"/>
    </source>
</evidence>
<proteinExistence type="predicted"/>
<accession>B6G033</accession>
<keyword evidence="12" id="KW-1278">Translocase</keyword>
<name>B6G033_PEPHT</name>
<comment type="caution">
    <text evidence="18">The sequence shown here is derived from an EMBL/GenBank/DDBJ whole genome shotgun (WGS) entry which is preliminary data.</text>
</comment>
<dbReference type="InterPro" id="IPR006391">
    <property type="entry name" value="P-type_ATPase_bsu_IA"/>
</dbReference>
<evidence type="ECO:0000256" key="14">
    <source>
        <dbReference type="ARBA" id="ARBA00023065"/>
    </source>
</evidence>
<dbReference type="OrthoDB" id="9813266at2"/>
<dbReference type="InterPro" id="IPR023298">
    <property type="entry name" value="ATPase_P-typ_TM_dom_sf"/>
</dbReference>
<reference evidence="18 19" key="2">
    <citation type="submission" date="2008-10" db="EMBL/GenBank/DDBJ databases">
        <title>Draft genome sequence of Clostridium hiranonis (DSM 13275).</title>
        <authorList>
            <person name="Sudarsanam P."/>
            <person name="Ley R."/>
            <person name="Guruge J."/>
            <person name="Turnbaugh P.J."/>
            <person name="Mahowald M."/>
            <person name="Liep D."/>
            <person name="Gordon J."/>
        </authorList>
    </citation>
    <scope>NUCLEOTIDE SEQUENCE [LARGE SCALE GENOMIC DNA]</scope>
    <source>
        <strain evidence="18 19">DSM 13275</strain>
    </source>
</reference>
<keyword evidence="15 16" id="KW-0472">Membrane</keyword>
<dbReference type="Gene3D" id="2.70.150.10">
    <property type="entry name" value="Calcium-transporting ATPase, cytoplasmic transduction domain A"/>
    <property type="match status" value="1"/>
</dbReference>
<evidence type="ECO:0000313" key="19">
    <source>
        <dbReference type="Proteomes" id="UP000003178"/>
    </source>
</evidence>
<dbReference type="SFLD" id="SFLDG00002">
    <property type="entry name" value="C1.7:_P-type_atpase_like"/>
    <property type="match status" value="1"/>
</dbReference>
<evidence type="ECO:0000256" key="12">
    <source>
        <dbReference type="ARBA" id="ARBA00022967"/>
    </source>
</evidence>
<organism evidence="18 19">
    <name type="scientific">Peptacetobacter hiranonis (strain DSM 13275 / JCM 10541 / KCTC 15199 / TO-931)</name>
    <name type="common">Clostridium hiranonis</name>
    <dbReference type="NCBI Taxonomy" id="500633"/>
    <lineage>
        <taxon>Bacteria</taxon>
        <taxon>Bacillati</taxon>
        <taxon>Bacillota</taxon>
        <taxon>Clostridia</taxon>
        <taxon>Peptostreptococcales</taxon>
        <taxon>Peptostreptococcaceae</taxon>
        <taxon>Peptacetobacter</taxon>
    </lineage>
</organism>
<dbReference type="InterPro" id="IPR023299">
    <property type="entry name" value="ATPase_P-typ_cyto_dom_N"/>
</dbReference>
<keyword evidence="9" id="KW-0067">ATP-binding</keyword>
<evidence type="ECO:0000256" key="5">
    <source>
        <dbReference type="ARBA" id="ARBA00022553"/>
    </source>
</evidence>
<dbReference type="GO" id="GO:0008556">
    <property type="term" value="F:P-type potassium transmembrane transporter activity"/>
    <property type="evidence" value="ECO:0007669"/>
    <property type="project" value="InterPro"/>
</dbReference>
<dbReference type="GO" id="GO:0046872">
    <property type="term" value="F:metal ion binding"/>
    <property type="evidence" value="ECO:0007669"/>
    <property type="project" value="UniProtKB-KW"/>
</dbReference>
<keyword evidence="13 16" id="KW-1133">Transmembrane helix</keyword>
<dbReference type="AlphaFoldDB" id="B6G033"/>
<protein>
    <submittedName>
        <fullName evidence="18">Putative K+-transporting ATPase, B subunit</fullName>
    </submittedName>
</protein>
<feature type="transmembrane region" description="Helical" evidence="16">
    <location>
        <begin position="215"/>
        <end position="234"/>
    </location>
</feature>
<dbReference type="eggNOG" id="COG2216">
    <property type="taxonomic scope" value="Bacteria"/>
</dbReference>
<dbReference type="SFLD" id="SFLDF00027">
    <property type="entry name" value="p-type_atpase"/>
    <property type="match status" value="1"/>
</dbReference>
<dbReference type="PROSITE" id="PS01229">
    <property type="entry name" value="COF_2"/>
    <property type="match status" value="1"/>
</dbReference>
<evidence type="ECO:0000256" key="10">
    <source>
        <dbReference type="ARBA" id="ARBA00022842"/>
    </source>
</evidence>
<keyword evidence="2" id="KW-0813">Transport</keyword>
<evidence type="ECO:0000256" key="7">
    <source>
        <dbReference type="ARBA" id="ARBA00022723"/>
    </source>
</evidence>
<dbReference type="GO" id="GO:0016020">
    <property type="term" value="C:membrane"/>
    <property type="evidence" value="ECO:0007669"/>
    <property type="project" value="UniProtKB-SubCell"/>
</dbReference>
<dbReference type="Pfam" id="PF00702">
    <property type="entry name" value="Hydrolase"/>
    <property type="match status" value="1"/>
</dbReference>
<dbReference type="SUPFAM" id="SSF81665">
    <property type="entry name" value="Calcium ATPase, transmembrane domain M"/>
    <property type="match status" value="1"/>
</dbReference>
<dbReference type="PROSITE" id="PS00154">
    <property type="entry name" value="ATPASE_E1_E2"/>
    <property type="match status" value="1"/>
</dbReference>
<keyword evidence="11" id="KW-0630">Potassium</keyword>
<evidence type="ECO:0000313" key="18">
    <source>
        <dbReference type="EMBL" id="EEA84861.1"/>
    </source>
</evidence>
<feature type="transmembrane region" description="Helical" evidence="16">
    <location>
        <begin position="568"/>
        <end position="587"/>
    </location>
</feature>
<dbReference type="InterPro" id="IPR001757">
    <property type="entry name" value="P_typ_ATPase"/>
</dbReference>
<dbReference type="Gene3D" id="3.40.1110.10">
    <property type="entry name" value="Calcium-transporting ATPase, cytoplasmic domain N"/>
    <property type="match status" value="1"/>
</dbReference>
<keyword evidence="10" id="KW-0460">Magnesium</keyword>
<evidence type="ECO:0000256" key="3">
    <source>
        <dbReference type="ARBA" id="ARBA00022475"/>
    </source>
</evidence>
<feature type="transmembrane region" description="Helical" evidence="16">
    <location>
        <begin position="29"/>
        <end position="47"/>
    </location>
</feature>
<evidence type="ECO:0000256" key="15">
    <source>
        <dbReference type="ARBA" id="ARBA00023136"/>
    </source>
</evidence>
<dbReference type="InterPro" id="IPR036412">
    <property type="entry name" value="HAD-like_sf"/>
</dbReference>
<dbReference type="Pfam" id="PF00122">
    <property type="entry name" value="E1-E2_ATPase"/>
    <property type="match status" value="1"/>
</dbReference>
<dbReference type="SUPFAM" id="SSF81653">
    <property type="entry name" value="Calcium ATPase, transduction domain A"/>
    <property type="match status" value="1"/>
</dbReference>
<dbReference type="EMBL" id="ABWP01000060">
    <property type="protein sequence ID" value="EEA84861.1"/>
    <property type="molecule type" value="Genomic_DNA"/>
</dbReference>
<feature type="transmembrane region" description="Helical" evidence="16">
    <location>
        <begin position="240"/>
        <end position="259"/>
    </location>
</feature>
<dbReference type="InterPro" id="IPR018303">
    <property type="entry name" value="ATPase_P-typ_P_site"/>
</dbReference>
<dbReference type="PANTHER" id="PTHR43743">
    <property type="entry name" value="POTASSIUM-TRANSPORTING ATPASE ATP-BINDING SUBUNIT"/>
    <property type="match status" value="1"/>
</dbReference>
<keyword evidence="14" id="KW-0406">Ion transport</keyword>
<dbReference type="RefSeq" id="WP_006440408.1">
    <property type="nucleotide sequence ID" value="NZ_DS995356.1"/>
</dbReference>
<dbReference type="SUPFAM" id="SSF56784">
    <property type="entry name" value="HAD-like"/>
    <property type="match status" value="1"/>
</dbReference>
<dbReference type="InterPro" id="IPR023214">
    <property type="entry name" value="HAD_sf"/>
</dbReference>
<dbReference type="STRING" id="500633.CLOHIR_01489"/>
<evidence type="ECO:0000256" key="13">
    <source>
        <dbReference type="ARBA" id="ARBA00022989"/>
    </source>
</evidence>
<keyword evidence="6 16" id="KW-0812">Transmembrane</keyword>
<feature type="transmembrane region" description="Helical" evidence="16">
    <location>
        <begin position="59"/>
        <end position="78"/>
    </location>
</feature>
<dbReference type="GO" id="GO:0016887">
    <property type="term" value="F:ATP hydrolysis activity"/>
    <property type="evidence" value="ECO:0007669"/>
    <property type="project" value="InterPro"/>
</dbReference>
<evidence type="ECO:0000256" key="9">
    <source>
        <dbReference type="ARBA" id="ARBA00022840"/>
    </source>
</evidence>
<dbReference type="Proteomes" id="UP000003178">
    <property type="component" value="Unassembled WGS sequence"/>
</dbReference>
<gene>
    <name evidence="18" type="ORF">CLOHIR_01489</name>
</gene>
<keyword evidence="8" id="KW-0547">Nucleotide-binding</keyword>
<keyword evidence="7" id="KW-0479">Metal-binding</keyword>
<dbReference type="PRINTS" id="PR00119">
    <property type="entry name" value="CATATPASE"/>
</dbReference>
<evidence type="ECO:0000256" key="1">
    <source>
        <dbReference type="ARBA" id="ARBA00004141"/>
    </source>
</evidence>
<dbReference type="InterPro" id="IPR059000">
    <property type="entry name" value="ATPase_P-type_domA"/>
</dbReference>
<evidence type="ECO:0000259" key="17">
    <source>
        <dbReference type="Pfam" id="PF00122"/>
    </source>
</evidence>
<evidence type="ECO:0000256" key="16">
    <source>
        <dbReference type="SAM" id="Phobius"/>
    </source>
</evidence>
<dbReference type="Gene3D" id="3.40.50.1000">
    <property type="entry name" value="HAD superfamily/HAD-like"/>
    <property type="match status" value="1"/>
</dbReference>
<dbReference type="NCBIfam" id="TIGR01494">
    <property type="entry name" value="ATPase_P-type"/>
    <property type="match status" value="2"/>
</dbReference>
<evidence type="ECO:0000256" key="11">
    <source>
        <dbReference type="ARBA" id="ARBA00022958"/>
    </source>
</evidence>
<dbReference type="InterPro" id="IPR008250">
    <property type="entry name" value="ATPase_P-typ_transduc_dom_A_sf"/>
</dbReference>
<feature type="domain" description="P-type ATPase A" evidence="17">
    <location>
        <begin position="100"/>
        <end position="186"/>
    </location>
</feature>
<sequence>MKILSGIYEYKANKDVNGDLKFGYIRKSLKSVSMIISITVMFFMLVARVFDKNASNIDIYVFLFSLLVAFLNILIRYFNSKYEKDITREIKSKEKTKTVTKIVDLENGYAEKIDVKDIKKGNIFILNRGDIVPCDATVIDGVALLDESCITGESAAVLVEEGGERDSVKEGTKLISDSLVVKAKSNFGEIKNKRTINKRVIDDLDRRSRENKRTVLSIIAAILIILVYSHYNKIDLFEKIFYFLGIYIAILPDDIYNIFKFLKLFKGEILKYYNIDLKNINSIKKLADVKTILIDKTGTLTFGNREAIKIYPARNISEDDVAEAAALSSAYDDTPEGKSILVYVKKLYSLRGKYIGQKDIKPISFALGSRISGCDLEGFKIRKGSEKAIKKFVEDNGGTYPIECKEISKKISMKGGTPLSIAVNDKVLGVIYLKDIVKEGLKKSFKKLENSGYDIVLATGDNPLTAATIAAECGINKFISEATPDNKLDFVEDCQSVGDKTAVVGDGENDIYALANADVSIVMGNSNEDVKSFGDIIDNDSDPAKIPMIIGISREVIKSEKIIKVIDYIKMIIKSVAVIILILPIIMNNNLYLKIDVSAMYLLLFNLFTSVLMMITVVFHKK</sequence>
<keyword evidence="5" id="KW-0597">Phosphoprotein</keyword>
<dbReference type="InterPro" id="IPR044492">
    <property type="entry name" value="P_typ_ATPase_HD_dom"/>
</dbReference>
<evidence type="ECO:0000256" key="6">
    <source>
        <dbReference type="ARBA" id="ARBA00022692"/>
    </source>
</evidence>
<keyword evidence="4" id="KW-0633">Potassium transport</keyword>
<comment type="subcellular location">
    <subcellularLocation>
        <location evidence="1">Membrane</location>
        <topology evidence="1">Multi-pass membrane protein</topology>
    </subcellularLocation>
</comment>
<reference evidence="18 19" key="1">
    <citation type="submission" date="2008-09" db="EMBL/GenBank/DDBJ databases">
        <authorList>
            <person name="Fulton L."/>
            <person name="Clifton S."/>
            <person name="Fulton B."/>
            <person name="Xu J."/>
            <person name="Minx P."/>
            <person name="Pepin K.H."/>
            <person name="Johnson M."/>
            <person name="Thiruvilangam P."/>
            <person name="Bhonagiri V."/>
            <person name="Nash W.E."/>
            <person name="Mardis E.R."/>
            <person name="Wilson R.K."/>
        </authorList>
    </citation>
    <scope>NUCLEOTIDE SEQUENCE [LARGE SCALE GENOMIC DNA]</scope>
    <source>
        <strain evidence="18 19">DSM 13275</strain>
    </source>
</reference>
<dbReference type="GO" id="GO:0005524">
    <property type="term" value="F:ATP binding"/>
    <property type="evidence" value="ECO:0007669"/>
    <property type="project" value="UniProtKB-KW"/>
</dbReference>
<keyword evidence="3" id="KW-1003">Cell membrane</keyword>
<evidence type="ECO:0000256" key="2">
    <source>
        <dbReference type="ARBA" id="ARBA00022448"/>
    </source>
</evidence>
<dbReference type="PANTHER" id="PTHR43743:SF1">
    <property type="entry name" value="POTASSIUM-TRANSPORTING ATPASE ATP-BINDING SUBUNIT"/>
    <property type="match status" value="1"/>
</dbReference>
<dbReference type="SFLD" id="SFLDS00003">
    <property type="entry name" value="Haloacid_Dehalogenase"/>
    <property type="match status" value="1"/>
</dbReference>
<feature type="transmembrane region" description="Helical" evidence="16">
    <location>
        <begin position="599"/>
        <end position="619"/>
    </location>
</feature>